<sequence length="170" mass="18510">MSYLGLPPIPPDLKSITPYLQRAHETRTQDPIISYWCAYYAAQAGISLKAISAPNRAFLGALLTTLENLRSAVGSSDAITVESASSAYVENFATRVFASADNEDTRGVATRTTAKKFLAAATFLDVLNVFEDRGPWEAHEEKIRYAKWRAADISKALREGRQPTPVSAGG</sequence>
<accession>A0ACC0ULH9</accession>
<dbReference type="EMBL" id="JAGFNK010000008">
    <property type="protein sequence ID" value="KAI9512503.1"/>
    <property type="molecule type" value="Genomic_DNA"/>
</dbReference>
<gene>
    <name evidence="1" type="ORF">F5148DRAFT_973305</name>
</gene>
<comment type="caution">
    <text evidence="1">The sequence shown here is derived from an EMBL/GenBank/DDBJ whole genome shotgun (WGS) entry which is preliminary data.</text>
</comment>
<reference evidence="1" key="1">
    <citation type="submission" date="2021-03" db="EMBL/GenBank/DDBJ databases">
        <title>Evolutionary priming and transition to the ectomycorrhizal habit in an iconic lineage of mushroom-forming fungi: is preadaptation a requirement?</title>
        <authorList>
            <consortium name="DOE Joint Genome Institute"/>
            <person name="Looney B.P."/>
            <person name="Miyauchi S."/>
            <person name="Morin E."/>
            <person name="Drula E."/>
            <person name="Courty P.E."/>
            <person name="Chicoki N."/>
            <person name="Fauchery L."/>
            <person name="Kohler A."/>
            <person name="Kuo A."/>
            <person name="LaButti K."/>
            <person name="Pangilinan J."/>
            <person name="Lipzen A."/>
            <person name="Riley R."/>
            <person name="Andreopoulos W."/>
            <person name="He G."/>
            <person name="Johnson J."/>
            <person name="Barry K.W."/>
            <person name="Grigoriev I.V."/>
            <person name="Nagy L."/>
            <person name="Hibbett D."/>
            <person name="Henrissat B."/>
            <person name="Matheny P.B."/>
            <person name="Labbe J."/>
            <person name="Martin A.F."/>
        </authorList>
    </citation>
    <scope>NUCLEOTIDE SEQUENCE</scope>
    <source>
        <strain evidence="1">BPL698</strain>
    </source>
</reference>
<organism evidence="1 2">
    <name type="scientific">Russula earlei</name>
    <dbReference type="NCBI Taxonomy" id="71964"/>
    <lineage>
        <taxon>Eukaryota</taxon>
        <taxon>Fungi</taxon>
        <taxon>Dikarya</taxon>
        <taxon>Basidiomycota</taxon>
        <taxon>Agaricomycotina</taxon>
        <taxon>Agaricomycetes</taxon>
        <taxon>Russulales</taxon>
        <taxon>Russulaceae</taxon>
        <taxon>Russula</taxon>
    </lineage>
</organism>
<keyword evidence="2" id="KW-1185">Reference proteome</keyword>
<evidence type="ECO:0000313" key="1">
    <source>
        <dbReference type="EMBL" id="KAI9512503.1"/>
    </source>
</evidence>
<name>A0ACC0ULH9_9AGAM</name>
<dbReference type="Proteomes" id="UP001207468">
    <property type="component" value="Unassembled WGS sequence"/>
</dbReference>
<evidence type="ECO:0000313" key="2">
    <source>
        <dbReference type="Proteomes" id="UP001207468"/>
    </source>
</evidence>
<proteinExistence type="predicted"/>
<feature type="non-terminal residue" evidence="1">
    <location>
        <position position="170"/>
    </location>
</feature>
<protein>
    <submittedName>
        <fullName evidence="1">Vta1 like-domain-containing protein</fullName>
    </submittedName>
</protein>